<dbReference type="PROSITE" id="PS50125">
    <property type="entry name" value="GUANYLATE_CYCLASE_2"/>
    <property type="match status" value="1"/>
</dbReference>
<dbReference type="SUPFAM" id="SSF55073">
    <property type="entry name" value="Nucleotide cyclase"/>
    <property type="match status" value="1"/>
</dbReference>
<evidence type="ECO:0000313" key="2">
    <source>
        <dbReference type="EMBL" id="PZO13697.1"/>
    </source>
</evidence>
<dbReference type="Gene3D" id="3.30.70.1230">
    <property type="entry name" value="Nucleotide cyclase"/>
    <property type="match status" value="1"/>
</dbReference>
<reference evidence="3" key="1">
    <citation type="submission" date="2018-04" db="EMBL/GenBank/DDBJ databases">
        <authorList>
            <person name="Cornet L."/>
        </authorList>
    </citation>
    <scope>NUCLEOTIDE SEQUENCE [LARGE SCALE GENOMIC DNA]</scope>
</reference>
<proteinExistence type="predicted"/>
<evidence type="ECO:0000313" key="3">
    <source>
        <dbReference type="Proteomes" id="UP000249354"/>
    </source>
</evidence>
<protein>
    <recommendedName>
        <fullName evidence="1">Guanylate cyclase domain-containing protein</fullName>
    </recommendedName>
</protein>
<evidence type="ECO:0000259" key="1">
    <source>
        <dbReference type="PROSITE" id="PS50125"/>
    </source>
</evidence>
<dbReference type="GO" id="GO:0004016">
    <property type="term" value="F:adenylate cyclase activity"/>
    <property type="evidence" value="ECO:0007669"/>
    <property type="project" value="UniProtKB-ARBA"/>
</dbReference>
<dbReference type="Proteomes" id="UP000249354">
    <property type="component" value="Unassembled WGS sequence"/>
</dbReference>
<dbReference type="GO" id="GO:0009190">
    <property type="term" value="P:cyclic nucleotide biosynthetic process"/>
    <property type="evidence" value="ECO:0007669"/>
    <property type="project" value="InterPro"/>
</dbReference>
<dbReference type="InterPro" id="IPR029787">
    <property type="entry name" value="Nucleotide_cyclase"/>
</dbReference>
<comment type="caution">
    <text evidence="2">The sequence shown here is derived from an EMBL/GenBank/DDBJ whole genome shotgun (WGS) entry which is preliminary data.</text>
</comment>
<sequence>MALSDQIKNDVQNIINTRMVRRIGRVVPASKNVKFAGDAVELNATFLYADLANSSKIVKTLDQRIAAKILKSFLATTSRLVRVRGGSIVSFDGDRILGVFVGSKKDTAAVECALNINFVVREVIRPKFESKYPVVRRASFSISHGTGIDTGKVLAVRAGARGSNDLIWIGRAPNLAAKLSDFRGSSARTSITPSVYKKMSDSVKYEGSPKKNIWKKHNWKSLGQNIVVYRSACTRKP</sequence>
<name>A0A2W4U394_9CYAN</name>
<accession>A0A2W4U394</accession>
<dbReference type="AlphaFoldDB" id="A0A2W4U394"/>
<reference evidence="2 3" key="2">
    <citation type="submission" date="2018-06" db="EMBL/GenBank/DDBJ databases">
        <title>Metagenomic assembly of (sub)arctic Cyanobacteria and their associated microbiome from non-axenic cultures.</title>
        <authorList>
            <person name="Baurain D."/>
        </authorList>
    </citation>
    <scope>NUCLEOTIDE SEQUENCE [LARGE SCALE GENOMIC DNA]</scope>
    <source>
        <strain evidence="2">ULC129bin1</strain>
    </source>
</reference>
<organism evidence="2 3">
    <name type="scientific">Leptolyngbya foveolarum</name>
    <dbReference type="NCBI Taxonomy" id="47253"/>
    <lineage>
        <taxon>Bacteria</taxon>
        <taxon>Bacillati</taxon>
        <taxon>Cyanobacteriota</taxon>
        <taxon>Cyanophyceae</taxon>
        <taxon>Leptolyngbyales</taxon>
        <taxon>Leptolyngbyaceae</taxon>
        <taxon>Leptolyngbya group</taxon>
        <taxon>Leptolyngbya</taxon>
    </lineage>
</organism>
<dbReference type="GO" id="GO:0035556">
    <property type="term" value="P:intracellular signal transduction"/>
    <property type="evidence" value="ECO:0007669"/>
    <property type="project" value="InterPro"/>
</dbReference>
<dbReference type="InterPro" id="IPR001054">
    <property type="entry name" value="A/G_cyclase"/>
</dbReference>
<gene>
    <name evidence="2" type="ORF">DCF25_15815</name>
</gene>
<feature type="domain" description="Guanylate cyclase" evidence="1">
    <location>
        <begin position="45"/>
        <end position="180"/>
    </location>
</feature>
<dbReference type="EMBL" id="QBMC01000120">
    <property type="protein sequence ID" value="PZO13697.1"/>
    <property type="molecule type" value="Genomic_DNA"/>
</dbReference>